<keyword evidence="2" id="KW-1185">Reference proteome</keyword>
<evidence type="ECO:0000313" key="2">
    <source>
        <dbReference type="Proteomes" id="UP001732700"/>
    </source>
</evidence>
<reference evidence="1" key="1">
    <citation type="submission" date="2021-05" db="EMBL/GenBank/DDBJ databases">
        <authorList>
            <person name="Scholz U."/>
            <person name="Mascher M."/>
            <person name="Fiebig A."/>
        </authorList>
    </citation>
    <scope>NUCLEOTIDE SEQUENCE [LARGE SCALE GENOMIC DNA]</scope>
</reference>
<reference evidence="1" key="2">
    <citation type="submission" date="2025-09" db="UniProtKB">
        <authorList>
            <consortium name="EnsemblPlants"/>
        </authorList>
    </citation>
    <scope>IDENTIFICATION</scope>
</reference>
<accession>A0ACD5YNV4</accession>
<dbReference type="Proteomes" id="UP001732700">
    <property type="component" value="Chromosome 6A"/>
</dbReference>
<dbReference type="EnsemblPlants" id="AVESA.00010b.r2.6AG1007570.1">
    <property type="protein sequence ID" value="AVESA.00010b.r2.6AG1007570.1.CDS"/>
    <property type="gene ID" value="AVESA.00010b.r2.6AG1007570"/>
</dbReference>
<evidence type="ECO:0000313" key="1">
    <source>
        <dbReference type="EnsemblPlants" id="AVESA.00010b.r2.6AG1007570.1.CDS"/>
    </source>
</evidence>
<name>A0ACD5YNV4_AVESA</name>
<protein>
    <submittedName>
        <fullName evidence="1">Uncharacterized protein</fullName>
    </submittedName>
</protein>
<sequence>MENKLQQTNETTREFKLHLLQDITNNFSEEHVIGRGGYGVVYKGVLEDGEEIAVKRLHHLPGLDDKEFRNEFNNLMRAQHKNVVRLIGYCYDLGHQRIKLNGEYVFAHLEERVLCLEYLEGGSLDKYVSDRSCGLDWHTCYAIIRGVCEGLNYLHNGSKDPIFHLDLKPANILLNKEMMPKIGDFGLSRLCPSAKTCTTIKIMGTPGYMPPEYIERCQITSKFDIFSLGVIIIQIMAGRKGYFELADMTSQEFIKLVHEKWLKRLHTAASSHTSHEVKRCIEIALKCVEVDRVKRPTIAEVVDELNKIDTSNASPPGQVTNLQNKQDFKYVRSEERRRSNVKHKVRAMWWWRLLPLLWVVGWSFASLWIFFFMNSQAVEKRRELLISMCDERARLLQDQFNVSRRHMHALAVLVSTFHYSKSPSVMDQMTFAKYAERTELPLMSGLAYAVRVKHAEREQFELQQGWRIKRMCSSKNCLPGPGDTATMEISEEYAPVIFAQDSFKNVISFDMLSGIDDSENILRATESGKGVLTAPFKLGVLNNRFGVILTYTLYKYDLPATARTQERSQAAVGYLGGIFGIEAHIDKVLQQLVADKKSIMVSVYDTTHPEPIRMHGSNDTGSSCIACISHSSTLNFGDPSRRHEMHCRFTQGSPWPWPAITSSFGTLVTVLLFGYKFNAVVNHNLKVENGLQNMVGIKKRA</sequence>
<proteinExistence type="predicted"/>
<organism evidence="1 2">
    <name type="scientific">Avena sativa</name>
    <name type="common">Oat</name>
    <dbReference type="NCBI Taxonomy" id="4498"/>
    <lineage>
        <taxon>Eukaryota</taxon>
        <taxon>Viridiplantae</taxon>
        <taxon>Streptophyta</taxon>
        <taxon>Embryophyta</taxon>
        <taxon>Tracheophyta</taxon>
        <taxon>Spermatophyta</taxon>
        <taxon>Magnoliopsida</taxon>
        <taxon>Liliopsida</taxon>
        <taxon>Poales</taxon>
        <taxon>Poaceae</taxon>
        <taxon>BOP clade</taxon>
        <taxon>Pooideae</taxon>
        <taxon>Poodae</taxon>
        <taxon>Poeae</taxon>
        <taxon>Poeae Chloroplast Group 1 (Aveneae type)</taxon>
        <taxon>Aveninae</taxon>
        <taxon>Avena</taxon>
    </lineage>
</organism>